<keyword evidence="4" id="KW-1185">Reference proteome</keyword>
<dbReference type="InterPro" id="IPR020796">
    <property type="entry name" value="ORC5"/>
</dbReference>
<comment type="caution">
    <text evidence="3">The sequence shown here is derived from an EMBL/GenBank/DDBJ whole genome shotgun (WGS) entry which is preliminary data.</text>
</comment>
<evidence type="ECO:0000313" key="4">
    <source>
        <dbReference type="Proteomes" id="UP000695562"/>
    </source>
</evidence>
<dbReference type="GO" id="GO:0005664">
    <property type="term" value="C:nuclear origin of replication recognition complex"/>
    <property type="evidence" value="ECO:0007669"/>
    <property type="project" value="TreeGrafter"/>
</dbReference>
<sequence length="481" mass="56435">MSSRKRNSNNNNDDSKDKQQQLLKDTIELGNRIKFLLLQQYRGVVHLIGPYNVAKLPLLSYMLKTTESIYCYGDCSIVDSTPILFQGLLSRLFIPDQDQVDHLEKNGNQQEEEEEEEDDDQESEQEKKKREAKEEEDFAERFSIEKPEKRITIQSVPTILEFLELLHKKTNYTTKTINIVLENVEKLVDLERNFIYLLFRTEEIVPHIKVCFYFLSDLPLADIVPLEKIPRMPKTLYFSPYSQEAMQMLISNIIPPRVLDFGDEFSIQDFRNLVDNIVIIFYSIRRSPAITMRAILDLYPIYMERLKESNDKVSAFNFLTESIRTYLRQILLDEPNSNNFQDNYNHVYALDNYTKCLAICCYLASTYSKKNDVLLYGKDKVKRTAAKEEKKTKKKFSFYRIKNIFLSLFSDRYPNLNQGIELYMHMSTLVSLQFIQNTSSNVVGSPQYRCMLQLTHVMDIAKSINFDLQSYINLAEFNNNV</sequence>
<dbReference type="PANTHER" id="PTHR12705">
    <property type="entry name" value="ORIGIN RECOGNITION COMPLEX SUBUNIT 5"/>
    <property type="match status" value="1"/>
</dbReference>
<feature type="compositionally biased region" description="Acidic residues" evidence="1">
    <location>
        <begin position="110"/>
        <end position="123"/>
    </location>
</feature>
<organism evidence="3 4">
    <name type="scientific">Polysphondylium violaceum</name>
    <dbReference type="NCBI Taxonomy" id="133409"/>
    <lineage>
        <taxon>Eukaryota</taxon>
        <taxon>Amoebozoa</taxon>
        <taxon>Evosea</taxon>
        <taxon>Eumycetozoa</taxon>
        <taxon>Dictyostelia</taxon>
        <taxon>Dictyosteliales</taxon>
        <taxon>Dictyosteliaceae</taxon>
        <taxon>Polysphondylium</taxon>
    </lineage>
</organism>
<dbReference type="Pfam" id="PF14630">
    <property type="entry name" value="ORC5_C"/>
    <property type="match status" value="1"/>
</dbReference>
<dbReference type="EMBL" id="AJWJ01000412">
    <property type="protein sequence ID" value="KAF2071108.1"/>
    <property type="molecule type" value="Genomic_DNA"/>
</dbReference>
<proteinExistence type="predicted"/>
<evidence type="ECO:0000313" key="3">
    <source>
        <dbReference type="EMBL" id="KAF2071108.1"/>
    </source>
</evidence>
<dbReference type="GO" id="GO:0003688">
    <property type="term" value="F:DNA replication origin binding"/>
    <property type="evidence" value="ECO:0007669"/>
    <property type="project" value="TreeGrafter"/>
</dbReference>
<accession>A0A8J4PPK4</accession>
<dbReference type="OrthoDB" id="365981at2759"/>
<dbReference type="PANTHER" id="PTHR12705:SF0">
    <property type="entry name" value="ORIGIN RECOGNITION COMPLEX SUBUNIT 5"/>
    <property type="match status" value="1"/>
</dbReference>
<dbReference type="Proteomes" id="UP000695562">
    <property type="component" value="Unassembled WGS sequence"/>
</dbReference>
<reference evidence="3" key="1">
    <citation type="submission" date="2020-01" db="EMBL/GenBank/DDBJ databases">
        <title>Development of genomics and gene disruption for Polysphondylium violaceum indicates a role for the polyketide synthase stlB in stalk morphogenesis.</title>
        <authorList>
            <person name="Narita B."/>
            <person name="Kawabe Y."/>
            <person name="Kin K."/>
            <person name="Saito T."/>
            <person name="Gibbs R."/>
            <person name="Kuspa A."/>
            <person name="Muzny D."/>
            <person name="Queller D."/>
            <person name="Richards S."/>
            <person name="Strassman J."/>
            <person name="Sucgang R."/>
            <person name="Worley K."/>
            <person name="Schaap P."/>
        </authorList>
    </citation>
    <scope>NUCLEOTIDE SEQUENCE</scope>
    <source>
        <strain evidence="3">QSvi11</strain>
    </source>
</reference>
<dbReference type="AlphaFoldDB" id="A0A8J4PPK4"/>
<dbReference type="InterPro" id="IPR047088">
    <property type="entry name" value="ORC5_C"/>
</dbReference>
<feature type="region of interest" description="Disordered" evidence="1">
    <location>
        <begin position="105"/>
        <end position="134"/>
    </location>
</feature>
<evidence type="ECO:0000259" key="2">
    <source>
        <dbReference type="Pfam" id="PF14630"/>
    </source>
</evidence>
<dbReference type="GO" id="GO:0006270">
    <property type="term" value="P:DNA replication initiation"/>
    <property type="evidence" value="ECO:0007669"/>
    <property type="project" value="TreeGrafter"/>
</dbReference>
<name>A0A8J4PPK4_9MYCE</name>
<evidence type="ECO:0000256" key="1">
    <source>
        <dbReference type="SAM" id="MobiDB-lite"/>
    </source>
</evidence>
<gene>
    <name evidence="3" type="ORF">CYY_007573</name>
</gene>
<feature type="compositionally biased region" description="Basic and acidic residues" evidence="1">
    <location>
        <begin position="124"/>
        <end position="134"/>
    </location>
</feature>
<feature type="domain" description="Origin recognition complex subunit 5 C-terminal" evidence="2">
    <location>
        <begin position="352"/>
        <end position="472"/>
    </location>
</feature>
<protein>
    <recommendedName>
        <fullName evidence="2">Origin recognition complex subunit 5 C-terminal domain-containing protein</fullName>
    </recommendedName>
</protein>